<evidence type="ECO:0000256" key="7">
    <source>
        <dbReference type="ARBA" id="ARBA00023004"/>
    </source>
</evidence>
<dbReference type="Pfam" id="PF01568">
    <property type="entry name" value="Molydop_binding"/>
    <property type="match status" value="1"/>
</dbReference>
<evidence type="ECO:0000313" key="12">
    <source>
        <dbReference type="Proteomes" id="UP000278327"/>
    </source>
</evidence>
<dbReference type="AlphaFoldDB" id="A0A3N0AUW0"/>
<evidence type="ECO:0000256" key="2">
    <source>
        <dbReference type="ARBA" id="ARBA00022485"/>
    </source>
</evidence>
<keyword evidence="2" id="KW-0004">4Fe-4S</keyword>
<reference evidence="11 12" key="1">
    <citation type="journal article" date="2019" name="Microbiol. Resour. Announc.">
        <title>Draft Genome Sequences of Type Strains of Gordonibacter faecihominis, Paraeggerthella hongkongensis, Parvibacter caecicola,Slackia equolifaciens, Slackia faecicanis, and Slackia isoflavoniconvertens.</title>
        <authorList>
            <person name="Danylec N."/>
            <person name="Stoll D.A."/>
            <person name="Dotsch A."/>
            <person name="Huch M."/>
        </authorList>
    </citation>
    <scope>NUCLEOTIDE SEQUENCE [LARGE SCALE GENOMIC DNA]</scope>
    <source>
        <strain evidence="11 12">DSM 18785</strain>
    </source>
</reference>
<keyword evidence="4" id="KW-0479">Metal-binding</keyword>
<organism evidence="11 12">
    <name type="scientific">Adlercreutzia equolifaciens subsp. celatus DSM 18785</name>
    <dbReference type="NCBI Taxonomy" id="1121021"/>
    <lineage>
        <taxon>Bacteria</taxon>
        <taxon>Bacillati</taxon>
        <taxon>Actinomycetota</taxon>
        <taxon>Coriobacteriia</taxon>
        <taxon>Eggerthellales</taxon>
        <taxon>Eggerthellaceae</taxon>
        <taxon>Adlercreutzia</taxon>
    </lineage>
</organism>
<evidence type="ECO:0000259" key="10">
    <source>
        <dbReference type="PROSITE" id="PS51669"/>
    </source>
</evidence>
<protein>
    <submittedName>
        <fullName evidence="11">Molybdopterin oxidoreductase</fullName>
    </submittedName>
</protein>
<dbReference type="PANTHER" id="PTHR43742">
    <property type="entry name" value="TRIMETHYLAMINE-N-OXIDE REDUCTASE"/>
    <property type="match status" value="1"/>
</dbReference>
<dbReference type="SUPFAM" id="SSF53706">
    <property type="entry name" value="Formate dehydrogenase/DMSO reductase, domains 1-3"/>
    <property type="match status" value="1"/>
</dbReference>
<feature type="domain" description="4Fe-4S Mo/W bis-MGD-type" evidence="10">
    <location>
        <begin position="57"/>
        <end position="113"/>
    </location>
</feature>
<keyword evidence="6" id="KW-0560">Oxidoreductase</keyword>
<keyword evidence="3" id="KW-0500">Molybdenum</keyword>
<keyword evidence="8" id="KW-0411">Iron-sulfur</keyword>
<dbReference type="EMBL" id="QICA01000005">
    <property type="protein sequence ID" value="RNL38635.1"/>
    <property type="molecule type" value="Genomic_DNA"/>
</dbReference>
<feature type="signal peptide" evidence="9">
    <location>
        <begin position="1"/>
        <end position="23"/>
    </location>
</feature>
<dbReference type="Gene3D" id="2.20.25.90">
    <property type="entry name" value="ADC-like domains"/>
    <property type="match status" value="1"/>
</dbReference>
<dbReference type="InterPro" id="IPR009010">
    <property type="entry name" value="Asp_de-COase-like_dom_sf"/>
</dbReference>
<dbReference type="GO" id="GO:0051539">
    <property type="term" value="F:4 iron, 4 sulfur cluster binding"/>
    <property type="evidence" value="ECO:0007669"/>
    <property type="project" value="UniProtKB-KW"/>
</dbReference>
<evidence type="ECO:0000256" key="1">
    <source>
        <dbReference type="ARBA" id="ARBA00010312"/>
    </source>
</evidence>
<evidence type="ECO:0000256" key="8">
    <source>
        <dbReference type="ARBA" id="ARBA00023014"/>
    </source>
</evidence>
<sequence length="909" mass="100018">MNGNELNVSRRRFVAGAAGAALAAGLAGCSPATNNSDNGESLPNSAPEKTAYDMNEGEWIPTTCNMCFNNCSIKAHVVDGVVVELAGNPDSSIGRGHICGKGAAGIMQLYDPNRITKPMKRTNPRKGFDEDPGWEEISWDEAYELVDSNVKAAIERSGPHAVTGMSMVASQIGSLVRHTALGVIYGNAEGSCSDICGTGVHQLEYLLTGTGNARPDYANCNYVLQFGTNAGTATRHGYNMTVETFAERRANGLRHVVVDPHMGGSGEKADLWVPIRPGTDAALALAIAYVLVHEEGTIDIDFLKNRTNSPSLVNVETGRILFDEATGKSLYMDADGTPKTYDTCADPQLEGEFEVNGTPCKTGFTLYKEHIAKYTPEYQEQITTVPADTVRQIAKELGASACIGQTTTIDGVELPYRPAAVDAFSGITRHKHTWLTCQAVFTLNNLIGSTNAVGGFCGFDPICNGWTDDNPNMSWSLGIWEPEGLIDNNQLLLAFPNSYYTKVYESDYTPTTMGMMEIQPLSEDNHFEHVAQAHPDLYHTQAAEVAFCYACNPIKWWGNYDEQAEIFKNYTYVIGIDMYLNESSYFYDVILPECHYLERTEPLPHAANNHRVIGGMDNPWTVPVWQKVVEPRDGAPSSWELFGELASRAGKNAEFISTLNMMFRVKEEYSVPLDQKLDVEAFADSILKSNIDEEHDFAWLKEHAVYDHPRTVDEVYIWAGEKPGRVPMYFDFVLEAKAKVEAKAAELNIPWETDDYQPLPDWKPGCGYEVTDPDYDIIPTYHTDAINTDSWLMEDPYINEINEENPYGYTIEINAATAASKGLANGDKVRLVTTDGVAVEGVLATSEGVHAECIAVIGGHWGSKSAYMPIAKDKGVPIVHLIPGQTPDRMDHICSAFDQTIRVKIEKVA</sequence>
<dbReference type="Pfam" id="PF00384">
    <property type="entry name" value="Molybdopterin"/>
    <property type="match status" value="1"/>
</dbReference>
<dbReference type="InterPro" id="IPR006311">
    <property type="entry name" value="TAT_signal"/>
</dbReference>
<evidence type="ECO:0000313" key="11">
    <source>
        <dbReference type="EMBL" id="RNL38635.1"/>
    </source>
</evidence>
<dbReference type="PANTHER" id="PTHR43742:SF9">
    <property type="entry name" value="TETRATHIONATE REDUCTASE SUBUNIT A"/>
    <property type="match status" value="1"/>
</dbReference>
<dbReference type="SMART" id="SM00926">
    <property type="entry name" value="Molybdop_Fe4S4"/>
    <property type="match status" value="1"/>
</dbReference>
<evidence type="ECO:0000256" key="4">
    <source>
        <dbReference type="ARBA" id="ARBA00022723"/>
    </source>
</evidence>
<dbReference type="Gene3D" id="2.40.40.20">
    <property type="match status" value="1"/>
</dbReference>
<dbReference type="InterPro" id="IPR006656">
    <property type="entry name" value="Mopterin_OxRdtase"/>
</dbReference>
<dbReference type="Proteomes" id="UP000278327">
    <property type="component" value="Unassembled WGS sequence"/>
</dbReference>
<keyword evidence="12" id="KW-1185">Reference proteome</keyword>
<dbReference type="GO" id="GO:0043546">
    <property type="term" value="F:molybdopterin cofactor binding"/>
    <property type="evidence" value="ECO:0007669"/>
    <property type="project" value="InterPro"/>
</dbReference>
<proteinExistence type="inferred from homology"/>
<dbReference type="Gene3D" id="3.40.50.740">
    <property type="match status" value="2"/>
</dbReference>
<dbReference type="SUPFAM" id="SSF50692">
    <property type="entry name" value="ADC-like"/>
    <property type="match status" value="1"/>
</dbReference>
<gene>
    <name evidence="11" type="ORF">DMP10_04060</name>
</gene>
<dbReference type="InterPro" id="IPR006963">
    <property type="entry name" value="Mopterin_OxRdtase_4Fe-4S_dom"/>
</dbReference>
<comment type="caution">
    <text evidence="11">The sequence shown here is derived from an EMBL/GenBank/DDBJ whole genome shotgun (WGS) entry which is preliminary data.</text>
</comment>
<dbReference type="GO" id="GO:0046872">
    <property type="term" value="F:metal ion binding"/>
    <property type="evidence" value="ECO:0007669"/>
    <property type="project" value="UniProtKB-KW"/>
</dbReference>
<dbReference type="GO" id="GO:0016491">
    <property type="term" value="F:oxidoreductase activity"/>
    <property type="evidence" value="ECO:0007669"/>
    <property type="project" value="UniProtKB-KW"/>
</dbReference>
<evidence type="ECO:0000256" key="9">
    <source>
        <dbReference type="SAM" id="SignalP"/>
    </source>
</evidence>
<evidence type="ECO:0000256" key="5">
    <source>
        <dbReference type="ARBA" id="ARBA00022729"/>
    </source>
</evidence>
<accession>A0A3N0AUW0</accession>
<name>A0A3N0AUW0_9ACTN</name>
<evidence type="ECO:0000256" key="3">
    <source>
        <dbReference type="ARBA" id="ARBA00022505"/>
    </source>
</evidence>
<dbReference type="InterPro" id="IPR006657">
    <property type="entry name" value="MoPterin_dinucl-bd_dom"/>
</dbReference>
<comment type="similarity">
    <text evidence="1">Belongs to the prokaryotic molybdopterin-containing oxidoreductase family.</text>
</comment>
<dbReference type="PROSITE" id="PS51318">
    <property type="entry name" value="TAT"/>
    <property type="match status" value="1"/>
</dbReference>
<dbReference type="InterPro" id="IPR050612">
    <property type="entry name" value="Prok_Mopterin_Oxidored"/>
</dbReference>
<keyword evidence="7" id="KW-0408">Iron</keyword>
<dbReference type="Pfam" id="PF04879">
    <property type="entry name" value="Molybdop_Fe4S4"/>
    <property type="match status" value="1"/>
</dbReference>
<dbReference type="Gene3D" id="3.40.228.10">
    <property type="entry name" value="Dimethylsulfoxide Reductase, domain 2"/>
    <property type="match status" value="1"/>
</dbReference>
<keyword evidence="5 9" id="KW-0732">Signal</keyword>
<dbReference type="PROSITE" id="PS51669">
    <property type="entry name" value="4FE4S_MOW_BIS_MGD"/>
    <property type="match status" value="1"/>
</dbReference>
<feature type="chain" id="PRO_5039621018" evidence="9">
    <location>
        <begin position="24"/>
        <end position="909"/>
    </location>
</feature>
<evidence type="ECO:0000256" key="6">
    <source>
        <dbReference type="ARBA" id="ARBA00023002"/>
    </source>
</evidence>